<accession>A0AAV7UDQ3</accession>
<protein>
    <submittedName>
        <fullName evidence="1">Uncharacterized protein</fullName>
    </submittedName>
</protein>
<evidence type="ECO:0000313" key="1">
    <source>
        <dbReference type="EMBL" id="KAJ1187085.1"/>
    </source>
</evidence>
<proteinExistence type="predicted"/>
<dbReference type="Proteomes" id="UP001066276">
    <property type="component" value="Chromosome 3_1"/>
</dbReference>
<dbReference type="AlphaFoldDB" id="A0AAV7UDQ3"/>
<comment type="caution">
    <text evidence="1">The sequence shown here is derived from an EMBL/GenBank/DDBJ whole genome shotgun (WGS) entry which is preliminary data.</text>
</comment>
<reference evidence="1" key="1">
    <citation type="journal article" date="2022" name="bioRxiv">
        <title>Sequencing and chromosome-scale assembly of the giantPleurodeles waltlgenome.</title>
        <authorList>
            <person name="Brown T."/>
            <person name="Elewa A."/>
            <person name="Iarovenko S."/>
            <person name="Subramanian E."/>
            <person name="Araus A.J."/>
            <person name="Petzold A."/>
            <person name="Susuki M."/>
            <person name="Suzuki K.-i.T."/>
            <person name="Hayashi T."/>
            <person name="Toyoda A."/>
            <person name="Oliveira C."/>
            <person name="Osipova E."/>
            <person name="Leigh N.D."/>
            <person name="Simon A."/>
            <person name="Yun M.H."/>
        </authorList>
    </citation>
    <scope>NUCLEOTIDE SEQUENCE</scope>
    <source>
        <strain evidence="1">20211129_DDA</strain>
        <tissue evidence="1">Liver</tissue>
    </source>
</reference>
<gene>
    <name evidence="1" type="ORF">NDU88_003864</name>
</gene>
<keyword evidence="2" id="KW-1185">Reference proteome</keyword>
<dbReference type="EMBL" id="JANPWB010000005">
    <property type="protein sequence ID" value="KAJ1187085.1"/>
    <property type="molecule type" value="Genomic_DNA"/>
</dbReference>
<organism evidence="1 2">
    <name type="scientific">Pleurodeles waltl</name>
    <name type="common">Iberian ribbed newt</name>
    <dbReference type="NCBI Taxonomy" id="8319"/>
    <lineage>
        <taxon>Eukaryota</taxon>
        <taxon>Metazoa</taxon>
        <taxon>Chordata</taxon>
        <taxon>Craniata</taxon>
        <taxon>Vertebrata</taxon>
        <taxon>Euteleostomi</taxon>
        <taxon>Amphibia</taxon>
        <taxon>Batrachia</taxon>
        <taxon>Caudata</taxon>
        <taxon>Salamandroidea</taxon>
        <taxon>Salamandridae</taxon>
        <taxon>Pleurodelinae</taxon>
        <taxon>Pleurodeles</taxon>
    </lineage>
</organism>
<sequence length="74" mass="7977">MSRWSGARGGRLLGGSIDSRLGPWTLPRESWVALGAGCPAWWWQPGDYVRGAWVDKMGLIGASYRDSAAADGEP</sequence>
<name>A0AAV7UDQ3_PLEWA</name>
<evidence type="ECO:0000313" key="2">
    <source>
        <dbReference type="Proteomes" id="UP001066276"/>
    </source>
</evidence>